<dbReference type="SUPFAM" id="SSF52540">
    <property type="entry name" value="P-loop containing nucleoside triphosphate hydrolases"/>
    <property type="match status" value="1"/>
</dbReference>
<evidence type="ECO:0000256" key="2">
    <source>
        <dbReference type="ARBA" id="ARBA00004173"/>
    </source>
</evidence>
<dbReference type="EMBL" id="JAODAN010000007">
    <property type="protein sequence ID" value="KAK1923181.1"/>
    <property type="molecule type" value="Genomic_DNA"/>
</dbReference>
<dbReference type="PANTHER" id="PTHR23076">
    <property type="entry name" value="METALLOPROTEASE M41 FTSH"/>
    <property type="match status" value="1"/>
</dbReference>
<evidence type="ECO:0000256" key="3">
    <source>
        <dbReference type="ARBA" id="ARBA00004370"/>
    </source>
</evidence>
<keyword evidence="11" id="KW-0067">ATP-binding</keyword>
<dbReference type="FunFam" id="1.20.58.760:FF:000002">
    <property type="entry name" value="ATP-dependent zinc metalloprotease FtsH"/>
    <property type="match status" value="1"/>
</dbReference>
<dbReference type="InterPro" id="IPR027417">
    <property type="entry name" value="P-loop_NTPase"/>
</dbReference>
<dbReference type="Proteomes" id="UP001182556">
    <property type="component" value="Unassembled WGS sequence"/>
</dbReference>
<evidence type="ECO:0000256" key="13">
    <source>
        <dbReference type="ARBA" id="ARBA00023128"/>
    </source>
</evidence>
<dbReference type="Gene3D" id="3.40.50.300">
    <property type="entry name" value="P-loop containing nucleotide triphosphate hydrolases"/>
    <property type="match status" value="1"/>
</dbReference>
<dbReference type="GO" id="GO:0141164">
    <property type="term" value="P:mitochondrial protein quality control"/>
    <property type="evidence" value="ECO:0007669"/>
    <property type="project" value="UniProtKB-ARBA"/>
</dbReference>
<dbReference type="Pfam" id="PF00004">
    <property type="entry name" value="AAA"/>
    <property type="match status" value="1"/>
</dbReference>
<dbReference type="FunFam" id="1.10.8.60:FF:000001">
    <property type="entry name" value="ATP-dependent zinc metalloprotease FtsH"/>
    <property type="match status" value="1"/>
</dbReference>
<keyword evidence="6" id="KW-0645">Protease</keyword>
<dbReference type="InterPro" id="IPR041569">
    <property type="entry name" value="AAA_lid_3"/>
</dbReference>
<dbReference type="GO" id="GO:0007005">
    <property type="term" value="P:mitochondrion organization"/>
    <property type="evidence" value="ECO:0007669"/>
    <property type="project" value="TreeGrafter"/>
</dbReference>
<feature type="compositionally biased region" description="Low complexity" evidence="15">
    <location>
        <begin position="245"/>
        <end position="254"/>
    </location>
</feature>
<dbReference type="InterPro" id="IPR005936">
    <property type="entry name" value="FtsH"/>
</dbReference>
<evidence type="ECO:0000256" key="9">
    <source>
        <dbReference type="ARBA" id="ARBA00022801"/>
    </source>
</evidence>
<dbReference type="CDD" id="cd19501">
    <property type="entry name" value="RecA-like_FtsH"/>
    <property type="match status" value="1"/>
</dbReference>
<dbReference type="GO" id="GO:0004176">
    <property type="term" value="F:ATP-dependent peptidase activity"/>
    <property type="evidence" value="ECO:0007669"/>
    <property type="project" value="InterPro"/>
</dbReference>
<dbReference type="GO" id="GO:0005524">
    <property type="term" value="F:ATP binding"/>
    <property type="evidence" value="ECO:0007669"/>
    <property type="project" value="UniProtKB-KW"/>
</dbReference>
<reference evidence="17" key="1">
    <citation type="submission" date="2023-02" db="EMBL/GenBank/DDBJ databases">
        <title>Identification and recombinant expression of a fungal hydrolase from Papiliotrema laurentii that hydrolyzes apple cutin and clears colloidal polyester polyurethane.</title>
        <authorList>
            <consortium name="DOE Joint Genome Institute"/>
            <person name="Roman V.A."/>
            <person name="Bojanowski C."/>
            <person name="Crable B.R."/>
            <person name="Wagner D.N."/>
            <person name="Hung C.S."/>
            <person name="Nadeau L.J."/>
            <person name="Schratz L."/>
            <person name="Haridas S."/>
            <person name="Pangilinan J."/>
            <person name="Lipzen A."/>
            <person name="Na H."/>
            <person name="Yan M."/>
            <person name="Ng V."/>
            <person name="Grigoriev I.V."/>
            <person name="Spatafora J.W."/>
            <person name="Barlow D."/>
            <person name="Biffinger J."/>
            <person name="Kelley-Loughnane N."/>
            <person name="Varaljay V.A."/>
            <person name="Crookes-Goodson W.J."/>
        </authorList>
    </citation>
    <scope>NUCLEOTIDE SEQUENCE</scope>
    <source>
        <strain evidence="17">5307AH</strain>
    </source>
</reference>
<keyword evidence="9" id="KW-0378">Hydrolase</keyword>
<dbReference type="NCBIfam" id="TIGR01241">
    <property type="entry name" value="FtsH_fam"/>
    <property type="match status" value="1"/>
</dbReference>
<dbReference type="InterPro" id="IPR000642">
    <property type="entry name" value="Peptidase_M41"/>
</dbReference>
<evidence type="ECO:0000256" key="7">
    <source>
        <dbReference type="ARBA" id="ARBA00022723"/>
    </source>
</evidence>
<comment type="subcellular location">
    <subcellularLocation>
        <location evidence="3">Membrane</location>
    </subcellularLocation>
    <subcellularLocation>
        <location evidence="2">Mitochondrion</location>
    </subcellularLocation>
</comment>
<dbReference type="GO" id="GO:0005743">
    <property type="term" value="C:mitochondrial inner membrane"/>
    <property type="evidence" value="ECO:0007669"/>
    <property type="project" value="TreeGrafter"/>
</dbReference>
<evidence type="ECO:0000256" key="4">
    <source>
        <dbReference type="ARBA" id="ARBA00010044"/>
    </source>
</evidence>
<evidence type="ECO:0000256" key="14">
    <source>
        <dbReference type="ARBA" id="ARBA00023136"/>
    </source>
</evidence>
<evidence type="ECO:0000256" key="12">
    <source>
        <dbReference type="ARBA" id="ARBA00023049"/>
    </source>
</evidence>
<comment type="caution">
    <text evidence="17">The sequence shown here is derived from an EMBL/GenBank/DDBJ whole genome shotgun (WGS) entry which is preliminary data.</text>
</comment>
<proteinExistence type="inferred from homology"/>
<feature type="region of interest" description="Disordered" evidence="15">
    <location>
        <begin position="215"/>
        <end position="254"/>
    </location>
</feature>
<dbReference type="InterPro" id="IPR003959">
    <property type="entry name" value="ATPase_AAA_core"/>
</dbReference>
<dbReference type="InterPro" id="IPR037219">
    <property type="entry name" value="Peptidase_M41-like"/>
</dbReference>
<keyword evidence="12" id="KW-0482">Metalloprotease</keyword>
<sequence length="787" mass="84071">MTRPSSGAVLELLRPLAGCRHTALARGTTLARPVVLARPAPSLRPLSTSPSSLLFSRKSEPSAAVPTEAPAAVVPSDIDAPLTPFQEKIAALETETLNHPGSISTHLGLLKALLEGGEYGGLTRYYETIALNPDVSASGREAQEARDVLVKSDEAWTVYLEALSKSGRLGEIATMVRRRDDIVKSLSSSATPSSPSVTGTGSSIPTAALSTGAAATSTSTTAAPRPSILSSLGSSQPPSPPTPSAQPAAAASSSGAGTPLSPIYVQLAPATPQASAWKAVRWMLGALLWAFIIMTILSMVMENTGLLKAGQGPAEFEPEEGKIVKFSDVHGVEEAKNELEEIVEFLKNPEKFSTLGGKLPKGVLLTGPPGTGKTMLARAVAGEAEVPFLFASGSSFEEMFVGVGAKRVRELFAAARKKAPAIVFIDELDAIGSKRSAKDQHYMKQTLNQLLVELDGFTQSEGVIIIAATNFPESLDKALTRPGRFDRHVVVGLPDVRGRIEILKHHMADVHADVEVDPSIIARGCPGMSGADLQNLVNQAAVKASREGSTSVKLKHFEWAKDRILMGAERKSHFVTEESKKATAYHEGGHALVAMHTPGAMPLHKVTIMPRGQALGITFQLPEQDKDSYTRREYSAMIDVALGGRAAEEMVYGKDETTSGCSSDLMRATDVATRMIRNYGFSEKVGLVAHGDEESVYLSSKKKDEIEGEIRSFLDDSMKRAVKVLKDNEDQLHKLAKALVEYETLNLDEVKLVLDGKPLDRLPNIGEALKGEQEKKGEVGQVIVDGI</sequence>
<feature type="compositionally biased region" description="Low complexity" evidence="15">
    <location>
        <begin position="215"/>
        <end position="236"/>
    </location>
</feature>
<protein>
    <submittedName>
        <fullName evidence="17">ATP-dependent peptidase</fullName>
    </submittedName>
</protein>
<evidence type="ECO:0000256" key="10">
    <source>
        <dbReference type="ARBA" id="ARBA00022833"/>
    </source>
</evidence>
<dbReference type="SMART" id="SM00382">
    <property type="entry name" value="AAA"/>
    <property type="match status" value="1"/>
</dbReference>
<dbReference type="InterPro" id="IPR003593">
    <property type="entry name" value="AAA+_ATPase"/>
</dbReference>
<dbReference type="FunFam" id="3.40.50.300:FF:000175">
    <property type="entry name" value="ATP-dependent zinc metalloprotease FTSH 4"/>
    <property type="match status" value="1"/>
</dbReference>
<evidence type="ECO:0000313" key="18">
    <source>
        <dbReference type="Proteomes" id="UP001182556"/>
    </source>
</evidence>
<keyword evidence="14" id="KW-0472">Membrane</keyword>
<accession>A0AAD9D1M9</accession>
<dbReference type="PROSITE" id="PS00674">
    <property type="entry name" value="AAA"/>
    <property type="match status" value="1"/>
</dbReference>
<evidence type="ECO:0000259" key="16">
    <source>
        <dbReference type="SMART" id="SM00382"/>
    </source>
</evidence>
<dbReference type="InterPro" id="IPR003960">
    <property type="entry name" value="ATPase_AAA_CS"/>
</dbReference>
<comment type="similarity">
    <text evidence="4">In the C-terminal section; belongs to the peptidase M41 family.</text>
</comment>
<organism evidence="17 18">
    <name type="scientific">Papiliotrema laurentii</name>
    <name type="common">Cryptococcus laurentii</name>
    <dbReference type="NCBI Taxonomy" id="5418"/>
    <lineage>
        <taxon>Eukaryota</taxon>
        <taxon>Fungi</taxon>
        <taxon>Dikarya</taxon>
        <taxon>Basidiomycota</taxon>
        <taxon>Agaricomycotina</taxon>
        <taxon>Tremellomycetes</taxon>
        <taxon>Tremellales</taxon>
        <taxon>Rhynchogastremaceae</taxon>
        <taxon>Papiliotrema</taxon>
    </lineage>
</organism>
<dbReference type="SUPFAM" id="SSF140990">
    <property type="entry name" value="FtsH protease domain-like"/>
    <property type="match status" value="1"/>
</dbReference>
<dbReference type="Pfam" id="PF01434">
    <property type="entry name" value="Peptidase_M41"/>
    <property type="match status" value="1"/>
</dbReference>
<dbReference type="PANTHER" id="PTHR23076:SF97">
    <property type="entry name" value="ATP-DEPENDENT ZINC METALLOPROTEASE YME1L1"/>
    <property type="match status" value="1"/>
</dbReference>
<dbReference type="Gene3D" id="1.10.8.60">
    <property type="match status" value="1"/>
</dbReference>
<dbReference type="HAMAP" id="MF_01458">
    <property type="entry name" value="FtsH"/>
    <property type="match status" value="1"/>
</dbReference>
<evidence type="ECO:0000256" key="15">
    <source>
        <dbReference type="SAM" id="MobiDB-lite"/>
    </source>
</evidence>
<keyword evidence="18" id="KW-1185">Reference proteome</keyword>
<feature type="domain" description="AAA+ ATPase" evidence="16">
    <location>
        <begin position="359"/>
        <end position="495"/>
    </location>
</feature>
<dbReference type="GO" id="GO:0046872">
    <property type="term" value="F:metal ion binding"/>
    <property type="evidence" value="ECO:0007669"/>
    <property type="project" value="UniProtKB-KW"/>
</dbReference>
<dbReference type="GO" id="GO:0004222">
    <property type="term" value="F:metalloendopeptidase activity"/>
    <property type="evidence" value="ECO:0007669"/>
    <property type="project" value="InterPro"/>
</dbReference>
<keyword evidence="10" id="KW-0862">Zinc</keyword>
<comment type="similarity">
    <text evidence="5">In the N-terminal section; belongs to the AAA ATPase family.</text>
</comment>
<dbReference type="Pfam" id="PF17862">
    <property type="entry name" value="AAA_lid_3"/>
    <property type="match status" value="1"/>
</dbReference>
<evidence type="ECO:0000256" key="1">
    <source>
        <dbReference type="ARBA" id="ARBA00001947"/>
    </source>
</evidence>
<dbReference type="AlphaFoldDB" id="A0AAD9D1M9"/>
<dbReference type="Gene3D" id="1.20.58.760">
    <property type="entry name" value="Peptidase M41"/>
    <property type="match status" value="1"/>
</dbReference>
<feature type="region of interest" description="Disordered" evidence="15">
    <location>
        <begin position="186"/>
        <end position="205"/>
    </location>
</feature>
<comment type="cofactor">
    <cofactor evidence="1">
        <name>Zn(2+)</name>
        <dbReference type="ChEBI" id="CHEBI:29105"/>
    </cofactor>
</comment>
<evidence type="ECO:0000313" key="17">
    <source>
        <dbReference type="EMBL" id="KAK1923181.1"/>
    </source>
</evidence>
<keyword evidence="7" id="KW-0479">Metal-binding</keyword>
<dbReference type="GO" id="GO:0016887">
    <property type="term" value="F:ATP hydrolysis activity"/>
    <property type="evidence" value="ECO:0007669"/>
    <property type="project" value="InterPro"/>
</dbReference>
<keyword evidence="8" id="KW-0547">Nucleotide-binding</keyword>
<evidence type="ECO:0000256" key="8">
    <source>
        <dbReference type="ARBA" id="ARBA00022741"/>
    </source>
</evidence>
<gene>
    <name evidence="17" type="ORF">DB88DRAFT_494121</name>
</gene>
<evidence type="ECO:0000256" key="6">
    <source>
        <dbReference type="ARBA" id="ARBA00022670"/>
    </source>
</evidence>
<name>A0AAD9D1M9_PAPLA</name>
<evidence type="ECO:0000256" key="5">
    <source>
        <dbReference type="ARBA" id="ARBA00010550"/>
    </source>
</evidence>
<keyword evidence="13" id="KW-0496">Mitochondrion</keyword>
<evidence type="ECO:0000256" key="11">
    <source>
        <dbReference type="ARBA" id="ARBA00022840"/>
    </source>
</evidence>